<evidence type="ECO:0000313" key="2">
    <source>
        <dbReference type="EMBL" id="MCI0183452.1"/>
    </source>
</evidence>
<proteinExistence type="predicted"/>
<reference evidence="2" key="1">
    <citation type="submission" date="2022-03" db="EMBL/GenBank/DDBJ databases">
        <title>Draft Genome Sequence of Firmicute Strain S0AB, a Heterotrophic Iron/Sulfur-Oxidizing Extreme Acidophile.</title>
        <authorList>
            <person name="Vergara E."/>
            <person name="Pakostova E."/>
            <person name="Johnson D.B."/>
            <person name="Holmes D.S."/>
        </authorList>
    </citation>
    <scope>NUCLEOTIDE SEQUENCE</scope>
    <source>
        <strain evidence="2">S0AB</strain>
    </source>
</reference>
<feature type="transmembrane region" description="Helical" evidence="1">
    <location>
        <begin position="21"/>
        <end position="42"/>
    </location>
</feature>
<sequence length="84" mass="9180">MGSVLMFIFAPLLVTVTHIDALVLFQSFGIAVALVLMILVISRHPDTEAISVHVRDVFTAIISLLNAVSHVLLRVFATRVGLRL</sequence>
<gene>
    <name evidence="2" type="ORF">MM817_01729</name>
</gene>
<evidence type="ECO:0000256" key="1">
    <source>
        <dbReference type="SAM" id="Phobius"/>
    </source>
</evidence>
<protein>
    <submittedName>
        <fullName evidence="2">Uncharacterized protein</fullName>
    </submittedName>
</protein>
<dbReference type="AlphaFoldDB" id="A0A9X1V956"/>
<keyword evidence="1" id="KW-0812">Transmembrane</keyword>
<dbReference type="EMBL" id="JALBUF010000004">
    <property type="protein sequence ID" value="MCI0183452.1"/>
    <property type="molecule type" value="Genomic_DNA"/>
</dbReference>
<feature type="transmembrane region" description="Helical" evidence="1">
    <location>
        <begin position="57"/>
        <end position="77"/>
    </location>
</feature>
<name>A0A9X1V956_9BACL</name>
<comment type="caution">
    <text evidence="2">The sequence shown here is derived from an EMBL/GenBank/DDBJ whole genome shotgun (WGS) entry which is preliminary data.</text>
</comment>
<organism evidence="2 3">
    <name type="scientific">Sulfoacidibacillus ferrooxidans</name>
    <dbReference type="NCBI Taxonomy" id="2005001"/>
    <lineage>
        <taxon>Bacteria</taxon>
        <taxon>Bacillati</taxon>
        <taxon>Bacillota</taxon>
        <taxon>Bacilli</taxon>
        <taxon>Bacillales</taxon>
        <taxon>Alicyclobacillaceae</taxon>
        <taxon>Sulfoacidibacillus</taxon>
    </lineage>
</organism>
<keyword evidence="3" id="KW-1185">Reference proteome</keyword>
<accession>A0A9X1V956</accession>
<dbReference type="Proteomes" id="UP001139263">
    <property type="component" value="Unassembled WGS sequence"/>
</dbReference>
<evidence type="ECO:0000313" key="3">
    <source>
        <dbReference type="Proteomes" id="UP001139263"/>
    </source>
</evidence>
<keyword evidence="1" id="KW-1133">Transmembrane helix</keyword>
<keyword evidence="1" id="KW-0472">Membrane</keyword>